<protein>
    <recommendedName>
        <fullName evidence="6 7">6-phosphogluconolactonase</fullName>
        <shortName evidence="7">6PGL</shortName>
        <ecNumber evidence="5 7">3.1.1.31</ecNumber>
    </recommendedName>
</protein>
<reference evidence="8 9" key="1">
    <citation type="submission" date="2017-01" db="EMBL/GenBank/DDBJ databases">
        <title>Genomic analysis of Xuhuaishuia manganoxidans DY6-4.</title>
        <authorList>
            <person name="Wang X."/>
        </authorList>
    </citation>
    <scope>NUCLEOTIDE SEQUENCE [LARGE SCALE GENOMIC DNA]</scope>
    <source>
        <strain evidence="8 9">DY6-4</strain>
    </source>
</reference>
<name>A0A1U7DEW4_9RHOB</name>
<dbReference type="InterPro" id="IPR005900">
    <property type="entry name" value="6-phosphogluconolactonase_DevB"/>
</dbReference>
<sequence>MEFVKYPDRELLMMDLATRLAGELRNALRGNDRATFCVPGGNTPGPVYDTICGIDMDWSRISVVLNDERWVPESSPRSNTRLLKARLLRDYAARATLVPLYREGMTPEEAAPELSEDLAPHLPISVLLLGMGEDMHTASLIPGAEGLAEAMADRAPAVLPIRVAGEEEARVTLSLPVLCDAMSTHVIITGADKREALERAQKTAPDAAPIRPLLSNATVHWAE</sequence>
<evidence type="ECO:0000313" key="8">
    <source>
        <dbReference type="EMBL" id="APX88512.1"/>
    </source>
</evidence>
<comment type="catalytic activity">
    <reaction evidence="1 7">
        <text>6-phospho-D-glucono-1,5-lactone + H2O = 6-phospho-D-gluconate + H(+)</text>
        <dbReference type="Rhea" id="RHEA:12556"/>
        <dbReference type="ChEBI" id="CHEBI:15377"/>
        <dbReference type="ChEBI" id="CHEBI:15378"/>
        <dbReference type="ChEBI" id="CHEBI:57955"/>
        <dbReference type="ChEBI" id="CHEBI:58759"/>
        <dbReference type="EC" id="3.1.1.31"/>
    </reaction>
</comment>
<accession>A0A2M9DGZ8</accession>
<dbReference type="InterPro" id="IPR006148">
    <property type="entry name" value="Glc/Gal-6P_isomerase"/>
</dbReference>
<gene>
    <name evidence="7" type="primary">pgl</name>
    <name evidence="8" type="ORF">BV394_01195</name>
</gene>
<evidence type="ECO:0000256" key="5">
    <source>
        <dbReference type="ARBA" id="ARBA00013198"/>
    </source>
</evidence>
<dbReference type="InterPro" id="IPR037171">
    <property type="entry name" value="NagB/RpiA_transferase-like"/>
</dbReference>
<evidence type="ECO:0000256" key="6">
    <source>
        <dbReference type="ARBA" id="ARBA00020337"/>
    </source>
</evidence>
<comment type="pathway">
    <text evidence="3 7">Carbohydrate degradation; pentose phosphate pathway; D-ribulose 5-phosphate from D-glucose 6-phosphate (oxidative stage): step 2/3.</text>
</comment>
<evidence type="ECO:0000256" key="2">
    <source>
        <dbReference type="ARBA" id="ARBA00002681"/>
    </source>
</evidence>
<dbReference type="EMBL" id="CP019124">
    <property type="protein sequence ID" value="APX88512.1"/>
    <property type="molecule type" value="Genomic_DNA"/>
</dbReference>
<evidence type="ECO:0000256" key="3">
    <source>
        <dbReference type="ARBA" id="ARBA00004961"/>
    </source>
</evidence>
<dbReference type="UniPathway" id="UPA00115">
    <property type="reaction ID" value="UER00409"/>
</dbReference>
<dbReference type="AlphaFoldDB" id="A0A1U7DEW4"/>
<comment type="similarity">
    <text evidence="4 7">Belongs to the glucosamine/galactosamine-6-phosphate isomerase family. 6-phosphogluconolactonase subfamily.</text>
</comment>
<keyword evidence="9" id="KW-1185">Reference proteome</keyword>
<evidence type="ECO:0000313" key="9">
    <source>
        <dbReference type="Proteomes" id="UP000187266"/>
    </source>
</evidence>
<keyword evidence="7" id="KW-0378">Hydrolase</keyword>
<dbReference type="RefSeq" id="WP_076978537.1">
    <property type="nucleotide sequence ID" value="NZ_CP019124.1"/>
</dbReference>
<proteinExistence type="inferred from homology"/>
<dbReference type="OrthoDB" id="9810967at2"/>
<dbReference type="Gene3D" id="3.40.50.1360">
    <property type="match status" value="1"/>
</dbReference>
<evidence type="ECO:0000256" key="7">
    <source>
        <dbReference type="RuleBase" id="RU365095"/>
    </source>
</evidence>
<dbReference type="Pfam" id="PF01182">
    <property type="entry name" value="Glucosamine_iso"/>
    <property type="match status" value="1"/>
</dbReference>
<dbReference type="EC" id="3.1.1.31" evidence="5 7"/>
<dbReference type="GO" id="GO:0005975">
    <property type="term" value="P:carbohydrate metabolic process"/>
    <property type="evidence" value="ECO:0007669"/>
    <property type="project" value="UniProtKB-UniRule"/>
</dbReference>
<dbReference type="InterPro" id="IPR039104">
    <property type="entry name" value="6PGL"/>
</dbReference>
<organism evidence="8 9">
    <name type="scientific">Brevirhabdus pacifica</name>
    <dbReference type="NCBI Taxonomy" id="1267768"/>
    <lineage>
        <taxon>Bacteria</taxon>
        <taxon>Pseudomonadati</taxon>
        <taxon>Pseudomonadota</taxon>
        <taxon>Alphaproteobacteria</taxon>
        <taxon>Rhodobacterales</taxon>
        <taxon>Paracoccaceae</taxon>
        <taxon>Brevirhabdus</taxon>
    </lineage>
</organism>
<dbReference type="GO" id="GO:0006098">
    <property type="term" value="P:pentose-phosphate shunt"/>
    <property type="evidence" value="ECO:0007669"/>
    <property type="project" value="UniProtKB-UniPathway"/>
</dbReference>
<dbReference type="SUPFAM" id="SSF100950">
    <property type="entry name" value="NagB/RpiA/CoA transferase-like"/>
    <property type="match status" value="1"/>
</dbReference>
<dbReference type="PANTHER" id="PTHR11054:SF0">
    <property type="entry name" value="6-PHOSPHOGLUCONOLACTONASE"/>
    <property type="match status" value="1"/>
</dbReference>
<comment type="function">
    <text evidence="2 7">Hydrolysis of 6-phosphogluconolactone to 6-phosphogluconate.</text>
</comment>
<dbReference type="NCBIfam" id="TIGR01198">
    <property type="entry name" value="pgl"/>
    <property type="match status" value="1"/>
</dbReference>
<dbReference type="CDD" id="cd01400">
    <property type="entry name" value="6PGL"/>
    <property type="match status" value="1"/>
</dbReference>
<dbReference type="PANTHER" id="PTHR11054">
    <property type="entry name" value="6-PHOSPHOGLUCONOLACTONASE"/>
    <property type="match status" value="1"/>
</dbReference>
<accession>A0A1U7DEW4</accession>
<dbReference type="GO" id="GO:0017057">
    <property type="term" value="F:6-phosphogluconolactonase activity"/>
    <property type="evidence" value="ECO:0007669"/>
    <property type="project" value="UniProtKB-UniRule"/>
</dbReference>
<evidence type="ECO:0000256" key="1">
    <source>
        <dbReference type="ARBA" id="ARBA00000832"/>
    </source>
</evidence>
<dbReference type="STRING" id="1267768.BV394_01195"/>
<dbReference type="Proteomes" id="UP000187266">
    <property type="component" value="Chromosome"/>
</dbReference>
<evidence type="ECO:0000256" key="4">
    <source>
        <dbReference type="ARBA" id="ARBA00010662"/>
    </source>
</evidence>